<feature type="domain" description="Zn(2)-C6 fungal-type" evidence="9">
    <location>
        <begin position="41"/>
        <end position="70"/>
    </location>
</feature>
<keyword evidence="7" id="KW-0539">Nucleus</keyword>
<dbReference type="Pfam" id="PF04082">
    <property type="entry name" value="Fungal_trans"/>
    <property type="match status" value="1"/>
</dbReference>
<dbReference type="Proteomes" id="UP000196158">
    <property type="component" value="Unassembled WGS sequence"/>
</dbReference>
<evidence type="ECO:0000313" key="11">
    <source>
        <dbReference type="Proteomes" id="UP000196158"/>
    </source>
</evidence>
<evidence type="ECO:0000259" key="9">
    <source>
        <dbReference type="PROSITE" id="PS50048"/>
    </source>
</evidence>
<evidence type="ECO:0000256" key="2">
    <source>
        <dbReference type="ARBA" id="ARBA00022723"/>
    </source>
</evidence>
<dbReference type="GO" id="GO:0006351">
    <property type="term" value="P:DNA-templated transcription"/>
    <property type="evidence" value="ECO:0007669"/>
    <property type="project" value="InterPro"/>
</dbReference>
<dbReference type="AlphaFoldDB" id="A0A1X7R590"/>
<dbReference type="PROSITE" id="PS00463">
    <property type="entry name" value="ZN2_CY6_FUNGAL_1"/>
    <property type="match status" value="1"/>
</dbReference>
<dbReference type="GO" id="GO:0003677">
    <property type="term" value="F:DNA binding"/>
    <property type="evidence" value="ECO:0007669"/>
    <property type="project" value="UniProtKB-KW"/>
</dbReference>
<evidence type="ECO:0000256" key="6">
    <source>
        <dbReference type="ARBA" id="ARBA00023163"/>
    </source>
</evidence>
<dbReference type="GO" id="GO:0000981">
    <property type="term" value="F:DNA-binding transcription factor activity, RNA polymerase II-specific"/>
    <property type="evidence" value="ECO:0007669"/>
    <property type="project" value="InterPro"/>
</dbReference>
<dbReference type="SMART" id="SM00066">
    <property type="entry name" value="GAL4"/>
    <property type="match status" value="1"/>
</dbReference>
<evidence type="ECO:0000256" key="5">
    <source>
        <dbReference type="ARBA" id="ARBA00023125"/>
    </source>
</evidence>
<feature type="region of interest" description="Disordered" evidence="8">
    <location>
        <begin position="1"/>
        <end position="32"/>
    </location>
</feature>
<evidence type="ECO:0000256" key="4">
    <source>
        <dbReference type="ARBA" id="ARBA00023015"/>
    </source>
</evidence>
<evidence type="ECO:0000256" key="1">
    <source>
        <dbReference type="ARBA" id="ARBA00004123"/>
    </source>
</evidence>
<feature type="compositionally biased region" description="Polar residues" evidence="8">
    <location>
        <begin position="1"/>
        <end position="24"/>
    </location>
</feature>
<dbReference type="InterPro" id="IPR007219">
    <property type="entry name" value="XnlR_reg_dom"/>
</dbReference>
<keyword evidence="4" id="KW-0805">Transcription regulation</keyword>
<dbReference type="PROSITE" id="PS50048">
    <property type="entry name" value="ZN2_CY6_FUNGAL_2"/>
    <property type="match status" value="1"/>
</dbReference>
<accession>A0A1X7R590</accession>
<gene>
    <name evidence="10" type="ORF">KASA_0M01276G</name>
</gene>
<organism evidence="10 11">
    <name type="scientific">Maudiozyma saulgeensis</name>
    <dbReference type="NCBI Taxonomy" id="1789683"/>
    <lineage>
        <taxon>Eukaryota</taxon>
        <taxon>Fungi</taxon>
        <taxon>Dikarya</taxon>
        <taxon>Ascomycota</taxon>
        <taxon>Saccharomycotina</taxon>
        <taxon>Saccharomycetes</taxon>
        <taxon>Saccharomycetales</taxon>
        <taxon>Saccharomycetaceae</taxon>
        <taxon>Maudiozyma</taxon>
    </lineage>
</organism>
<keyword evidence="3" id="KW-0862">Zinc</keyword>
<dbReference type="InterPro" id="IPR036864">
    <property type="entry name" value="Zn2-C6_fun-type_DNA-bd_sf"/>
</dbReference>
<reference evidence="10 11" key="1">
    <citation type="submission" date="2017-04" db="EMBL/GenBank/DDBJ databases">
        <authorList>
            <person name="Afonso C.L."/>
            <person name="Miller P.J."/>
            <person name="Scott M.A."/>
            <person name="Spackman E."/>
            <person name="Goraichik I."/>
            <person name="Dimitrov K.M."/>
            <person name="Suarez D.L."/>
            <person name="Swayne D.E."/>
        </authorList>
    </citation>
    <scope>NUCLEOTIDE SEQUENCE [LARGE SCALE GENOMIC DNA]</scope>
</reference>
<name>A0A1X7R590_9SACH</name>
<evidence type="ECO:0000256" key="3">
    <source>
        <dbReference type="ARBA" id="ARBA00022833"/>
    </source>
</evidence>
<dbReference type="CDD" id="cd00067">
    <property type="entry name" value="GAL4"/>
    <property type="match status" value="1"/>
</dbReference>
<dbReference type="Pfam" id="PF00172">
    <property type="entry name" value="Zn_clus"/>
    <property type="match status" value="1"/>
</dbReference>
<keyword evidence="2" id="KW-0479">Metal-binding</keyword>
<dbReference type="SUPFAM" id="SSF57701">
    <property type="entry name" value="Zn2/Cys6 DNA-binding domain"/>
    <property type="match status" value="1"/>
</dbReference>
<dbReference type="EMBL" id="FXLY01000006">
    <property type="protein sequence ID" value="SMN20734.1"/>
    <property type="molecule type" value="Genomic_DNA"/>
</dbReference>
<keyword evidence="6" id="KW-0804">Transcription</keyword>
<dbReference type="GO" id="GO:0008270">
    <property type="term" value="F:zinc ion binding"/>
    <property type="evidence" value="ECO:0007669"/>
    <property type="project" value="InterPro"/>
</dbReference>
<evidence type="ECO:0000256" key="7">
    <source>
        <dbReference type="ARBA" id="ARBA00023242"/>
    </source>
</evidence>
<dbReference type="OrthoDB" id="2428527at2759"/>
<protein>
    <submittedName>
        <fullName evidence="10">Similar to Saccharomyces cerevisiae YOR337W TEA1 Ty1 enhancer activator required for full levels of Ty enhancer-mediated transcription</fullName>
    </submittedName>
</protein>
<sequence length="728" mass="83387">MTQQTKGSRGNSQTGTGTSSNMDNNYVRPVEMGSSGKKRLACTNCRRRRKKCDLGFPCSSCSRLKIECNVNEEDLRKKRYTSGYVKSLETHIATLETNLKKLVEKVYPDNEQMLRSMMVNDVLSGDVANELSKDATKINHSEEVTSPLVSFGVRGDSQVNQHQHMLPKIEKKSIKLPSLVDMKTSLPPLLFRNGNSTVDLSRRKPLVKGSFYPEGPVTYRPTKPISVSSLTSVNSLVSSDGSASSHSRDIEETNRLNKQRISDLKTTIIKRPSDPTHANLINSDPLILKALSKFYRWLYPGHFIFVHRESFLYGFFNDAKDNYASSHYCSIELIYAMCAVGCRLAPDLQNMSEVYYEKSKSMLLALVFDENSIARITTVQALFCLAFYELGKGQNQQAWYFSGLAIRVGYDMGFQLDPKVWYTDDTKGHLTTSELEIRSRIYWGCYIADHFISLMLGRTASLSVSNSTIPESNELPEVVGTEEFRFVGKHVLQVSLPLKNLIILSRIVQIFTSKIFIESDDTNSKIRYLDKFNTQVYNWRQSLPEFLQWSKELIKDPDVSIDPTISYFWYYYYIVRLTFNKPFIEDSLESKTVVIEIIADLKTLFDNFKNKFGNFERSTLFQLYACLLVINCLKKLLELKDAKSQAMHSTWTRLVEYFSDIFFNNMYPEYLLPKRLQGAEVDNEIPLDTQVVNQVNTNYTHDFSLSNEIDDLIKDFFDVAYNPANPLV</sequence>
<dbReference type="PANTHER" id="PTHR31313">
    <property type="entry name" value="TY1 ENHANCER ACTIVATOR"/>
    <property type="match status" value="1"/>
</dbReference>
<keyword evidence="5" id="KW-0238">DNA-binding</keyword>
<dbReference type="InterPro" id="IPR001138">
    <property type="entry name" value="Zn2Cys6_DnaBD"/>
</dbReference>
<comment type="subcellular location">
    <subcellularLocation>
        <location evidence="1">Nucleus</location>
    </subcellularLocation>
</comment>
<keyword evidence="11" id="KW-1185">Reference proteome</keyword>
<dbReference type="InterPro" id="IPR051615">
    <property type="entry name" value="Transcr_Regulatory_Elem"/>
</dbReference>
<dbReference type="SMART" id="SM00906">
    <property type="entry name" value="Fungal_trans"/>
    <property type="match status" value="1"/>
</dbReference>
<evidence type="ECO:0000313" key="10">
    <source>
        <dbReference type="EMBL" id="SMN20734.1"/>
    </source>
</evidence>
<dbReference type="Gene3D" id="4.10.240.10">
    <property type="entry name" value="Zn(2)-C6 fungal-type DNA-binding domain"/>
    <property type="match status" value="1"/>
</dbReference>
<dbReference type="STRING" id="1789683.A0A1X7R590"/>
<dbReference type="GO" id="GO:0005634">
    <property type="term" value="C:nucleus"/>
    <property type="evidence" value="ECO:0007669"/>
    <property type="project" value="UniProtKB-SubCell"/>
</dbReference>
<evidence type="ECO:0000256" key="8">
    <source>
        <dbReference type="SAM" id="MobiDB-lite"/>
    </source>
</evidence>
<dbReference type="CDD" id="cd12148">
    <property type="entry name" value="fungal_TF_MHR"/>
    <property type="match status" value="1"/>
</dbReference>
<proteinExistence type="predicted"/>
<dbReference type="PANTHER" id="PTHR31313:SF81">
    <property type="entry name" value="TY1 ENHANCER ACTIVATOR"/>
    <property type="match status" value="1"/>
</dbReference>